<accession>A0ABN8T2Q8</accession>
<evidence type="ECO:0000256" key="8">
    <source>
        <dbReference type="ARBA" id="ARBA00034808"/>
    </source>
</evidence>
<evidence type="ECO:0000313" key="13">
    <source>
        <dbReference type="Proteomes" id="UP001159427"/>
    </source>
</evidence>
<feature type="domain" description="Helicase C-terminal" evidence="11">
    <location>
        <begin position="246"/>
        <end position="420"/>
    </location>
</feature>
<reference evidence="12 13" key="1">
    <citation type="submission" date="2022-05" db="EMBL/GenBank/DDBJ databases">
        <authorList>
            <consortium name="Genoscope - CEA"/>
            <person name="William W."/>
        </authorList>
    </citation>
    <scope>NUCLEOTIDE SEQUENCE [LARGE SCALE GENOMIC DNA]</scope>
</reference>
<keyword evidence="6" id="KW-0539">Nucleus</keyword>
<evidence type="ECO:0000256" key="3">
    <source>
        <dbReference type="ARBA" id="ARBA00022840"/>
    </source>
</evidence>
<evidence type="ECO:0000256" key="9">
    <source>
        <dbReference type="ARBA" id="ARBA00044542"/>
    </source>
</evidence>
<dbReference type="Gene3D" id="3.40.50.300">
    <property type="entry name" value="P-loop containing nucleotide triphosphate hydrolases"/>
    <property type="match status" value="2"/>
</dbReference>
<dbReference type="PROSITE" id="PS51194">
    <property type="entry name" value="HELICASE_CTER"/>
    <property type="match status" value="1"/>
</dbReference>
<protein>
    <recommendedName>
        <fullName evidence="8">DNA 3'-5' helicase</fullName>
        <ecNumber evidence="8">5.6.2.4</ecNumber>
    </recommendedName>
    <alternativeName>
        <fullName evidence="9">DNA 3'-5' helicase BLM</fullName>
    </alternativeName>
</protein>
<dbReference type="SMART" id="SM00487">
    <property type="entry name" value="DEXDc"/>
    <property type="match status" value="1"/>
</dbReference>
<evidence type="ECO:0000256" key="6">
    <source>
        <dbReference type="ARBA" id="ARBA00023242"/>
    </source>
</evidence>
<gene>
    <name evidence="12" type="ORF">PEVE_00035688</name>
</gene>
<dbReference type="InterPro" id="IPR014001">
    <property type="entry name" value="Helicase_ATP-bd"/>
</dbReference>
<keyword evidence="2" id="KW-0547">Nucleotide-binding</keyword>
<keyword evidence="4" id="KW-0238">DNA-binding</keyword>
<evidence type="ECO:0000256" key="7">
    <source>
        <dbReference type="ARBA" id="ARBA00034617"/>
    </source>
</evidence>
<comment type="similarity">
    <text evidence="1">Belongs to the helicase family. RecQ subfamily.</text>
</comment>
<comment type="catalytic activity">
    <reaction evidence="7">
        <text>Couples ATP hydrolysis with the unwinding of duplex DNA by translocating in the 3'-5' direction.</text>
        <dbReference type="EC" id="5.6.2.4"/>
    </reaction>
</comment>
<dbReference type="PANTHER" id="PTHR13710:SF153">
    <property type="entry name" value="RECQ-LIKE DNA HELICASE BLM"/>
    <property type="match status" value="1"/>
</dbReference>
<evidence type="ECO:0000256" key="2">
    <source>
        <dbReference type="ARBA" id="ARBA00022741"/>
    </source>
</evidence>
<dbReference type="InterPro" id="IPR011545">
    <property type="entry name" value="DEAD/DEAH_box_helicase_dom"/>
</dbReference>
<keyword evidence="5" id="KW-0413">Isomerase</keyword>
<proteinExistence type="inferred from homology"/>
<comment type="caution">
    <text evidence="12">The sequence shown here is derived from an EMBL/GenBank/DDBJ whole genome shotgun (WGS) entry which is preliminary data.</text>
</comment>
<sequence length="596" mass="66486">MADLEDFDSALEKALSALAGLGISLKLRSEQKQAVTTLLSRQDLLAVLPTGFGKSLIFQLLVRVKEILTGKPACVIVVCPLKSIVHDQLSEATAMGLTATSLSDASLDDVENGKYQLIFASAEEILEKPFLGRLKKTNTPLHQNLAALIVDESHTVETWTGQRFKPRQKATVAFRESFGKLGELRSFFNQGTPVGALTGTADTVTQKTIMNVLCLRSDATKIYVSPNRVNLRFSVKKVKKDEQLKELKWLVDLIRELKNKCPKTIVFCNTMNEIALVVNHLICELGKDVFLPDCSAKQDNCLIGIYHSNSWQSSKDRVLKEFKATNGAKRILIATTALCMGVNFPDVRYIINWGPARSILDQHQEAGRAGRDGEKSHIFVLYHGQQAAHCEQEVKDFIRAKGCLRVAAYLSLDATIKPLEPLHDCCSFCTTICMCAGTTCTAEVLPFEHVIQSNDNNAAVTDVREREVTEGDRKTLEEALYEVLADMRHKGLSLDESSSHGFSKELIEDIVNNCQHIFTVQDLMSNFPVFSLLNSLRVLEVVQEVFMDIPKFEETSALYNLNSNLHVQNNSRVSEWFDFNNIDLGFDSDSDEMVEL</sequence>
<dbReference type="InterPro" id="IPR027417">
    <property type="entry name" value="P-loop_NTPase"/>
</dbReference>
<keyword evidence="3" id="KW-0067">ATP-binding</keyword>
<dbReference type="Pfam" id="PF00270">
    <property type="entry name" value="DEAD"/>
    <property type="match status" value="1"/>
</dbReference>
<dbReference type="EC" id="5.6.2.4" evidence="8"/>
<evidence type="ECO:0000256" key="1">
    <source>
        <dbReference type="ARBA" id="ARBA00005446"/>
    </source>
</evidence>
<evidence type="ECO:0000259" key="10">
    <source>
        <dbReference type="PROSITE" id="PS51192"/>
    </source>
</evidence>
<dbReference type="Proteomes" id="UP001159427">
    <property type="component" value="Unassembled WGS sequence"/>
</dbReference>
<name>A0ABN8T2Q8_9CNID</name>
<evidence type="ECO:0000313" key="12">
    <source>
        <dbReference type="EMBL" id="CAH3198089.1"/>
    </source>
</evidence>
<dbReference type="SUPFAM" id="SSF52540">
    <property type="entry name" value="P-loop containing nucleoside triphosphate hydrolases"/>
    <property type="match status" value="1"/>
</dbReference>
<feature type="domain" description="Helicase ATP-binding" evidence="10">
    <location>
        <begin position="35"/>
        <end position="219"/>
    </location>
</feature>
<dbReference type="PANTHER" id="PTHR13710">
    <property type="entry name" value="DNA HELICASE RECQ FAMILY MEMBER"/>
    <property type="match status" value="1"/>
</dbReference>
<dbReference type="PROSITE" id="PS51192">
    <property type="entry name" value="HELICASE_ATP_BIND_1"/>
    <property type="match status" value="1"/>
</dbReference>
<dbReference type="InterPro" id="IPR001650">
    <property type="entry name" value="Helicase_C-like"/>
</dbReference>
<evidence type="ECO:0000256" key="4">
    <source>
        <dbReference type="ARBA" id="ARBA00023125"/>
    </source>
</evidence>
<evidence type="ECO:0000259" key="11">
    <source>
        <dbReference type="PROSITE" id="PS51194"/>
    </source>
</evidence>
<keyword evidence="13" id="KW-1185">Reference proteome</keyword>
<dbReference type="SMART" id="SM00490">
    <property type="entry name" value="HELICc"/>
    <property type="match status" value="1"/>
</dbReference>
<dbReference type="EMBL" id="CALNXI010005565">
    <property type="protein sequence ID" value="CAH3198089.1"/>
    <property type="molecule type" value="Genomic_DNA"/>
</dbReference>
<dbReference type="Pfam" id="PF00271">
    <property type="entry name" value="Helicase_C"/>
    <property type="match status" value="1"/>
</dbReference>
<organism evidence="12 13">
    <name type="scientific">Porites evermanni</name>
    <dbReference type="NCBI Taxonomy" id="104178"/>
    <lineage>
        <taxon>Eukaryota</taxon>
        <taxon>Metazoa</taxon>
        <taxon>Cnidaria</taxon>
        <taxon>Anthozoa</taxon>
        <taxon>Hexacorallia</taxon>
        <taxon>Scleractinia</taxon>
        <taxon>Fungiina</taxon>
        <taxon>Poritidae</taxon>
        <taxon>Porites</taxon>
    </lineage>
</organism>
<evidence type="ECO:0000256" key="5">
    <source>
        <dbReference type="ARBA" id="ARBA00023235"/>
    </source>
</evidence>